<comment type="similarity">
    <text evidence="2">Belongs to the DeoC/FbaB aldolase family. DeoC type 2 subfamily.</text>
</comment>
<dbReference type="STRING" id="45065.Lgee_0963"/>
<dbReference type="GO" id="GO:0005737">
    <property type="term" value="C:cytoplasm"/>
    <property type="evidence" value="ECO:0007669"/>
    <property type="project" value="InterPro"/>
</dbReference>
<comment type="pathway">
    <text evidence="1">Carbohydrate degradation; 2-deoxy-D-ribose 1-phosphate degradation; D-glyceraldehyde 3-phosphate and acetaldehyde from 2-deoxy-alpha-D-ribose 1-phosphate: step 2/2.</text>
</comment>
<dbReference type="GO" id="GO:0004139">
    <property type="term" value="F:deoxyribose-phosphate aldolase activity"/>
    <property type="evidence" value="ECO:0007669"/>
    <property type="project" value="UniProtKB-EC"/>
</dbReference>
<dbReference type="AlphaFoldDB" id="A0A0W0TZF9"/>
<dbReference type="SMART" id="SM01133">
    <property type="entry name" value="DeoC"/>
    <property type="match status" value="1"/>
</dbReference>
<keyword evidence="10" id="KW-1185">Reference proteome</keyword>
<evidence type="ECO:0000256" key="2">
    <source>
        <dbReference type="ARBA" id="ARBA00009473"/>
    </source>
</evidence>
<dbReference type="RefSeq" id="WP_131793750.1">
    <property type="nucleotide sequence ID" value="NZ_CAAAHN010000014.1"/>
</dbReference>
<evidence type="ECO:0000256" key="4">
    <source>
        <dbReference type="ARBA" id="ARBA00023239"/>
    </source>
</evidence>
<comment type="catalytic activity">
    <reaction evidence="8">
        <text>2-deoxy-D-ribose 5-phosphate = D-glyceraldehyde 3-phosphate + acetaldehyde</text>
        <dbReference type="Rhea" id="RHEA:12821"/>
        <dbReference type="ChEBI" id="CHEBI:15343"/>
        <dbReference type="ChEBI" id="CHEBI:59776"/>
        <dbReference type="ChEBI" id="CHEBI:62877"/>
        <dbReference type="EC" id="4.1.2.4"/>
    </reaction>
</comment>
<dbReference type="PANTHER" id="PTHR10889:SF3">
    <property type="entry name" value="DEOXYRIBOSE-PHOSPHATE ALDOLASE"/>
    <property type="match status" value="1"/>
</dbReference>
<comment type="caution">
    <text evidence="9">The sequence shown here is derived from an EMBL/GenBank/DDBJ whole genome shotgun (WGS) entry which is preliminary data.</text>
</comment>
<name>A0A0W0TZF9_9GAMM</name>
<gene>
    <name evidence="9" type="primary">deoC</name>
    <name evidence="9" type="ORF">Lgee_0963</name>
</gene>
<evidence type="ECO:0000313" key="9">
    <source>
        <dbReference type="EMBL" id="KTD00699.1"/>
    </source>
</evidence>
<dbReference type="GO" id="GO:0009264">
    <property type="term" value="P:deoxyribonucleotide catabolic process"/>
    <property type="evidence" value="ECO:0007669"/>
    <property type="project" value="InterPro"/>
</dbReference>
<dbReference type="Gene3D" id="3.20.20.70">
    <property type="entry name" value="Aldolase class I"/>
    <property type="match status" value="1"/>
</dbReference>
<dbReference type="Proteomes" id="UP000054785">
    <property type="component" value="Unassembled WGS sequence"/>
</dbReference>
<evidence type="ECO:0000256" key="1">
    <source>
        <dbReference type="ARBA" id="ARBA00004816"/>
    </source>
</evidence>
<dbReference type="InterPro" id="IPR011343">
    <property type="entry name" value="DeoC"/>
</dbReference>
<reference evidence="9 10" key="1">
    <citation type="submission" date="2015-11" db="EMBL/GenBank/DDBJ databases">
        <title>Genomic analysis of 38 Legionella species identifies large and diverse effector repertoires.</title>
        <authorList>
            <person name="Burstein D."/>
            <person name="Amaro F."/>
            <person name="Zusman T."/>
            <person name="Lifshitz Z."/>
            <person name="Cohen O."/>
            <person name="Gilbert J.A."/>
            <person name="Pupko T."/>
            <person name="Shuman H.A."/>
            <person name="Segal G."/>
        </authorList>
    </citation>
    <scope>NUCLEOTIDE SEQUENCE [LARGE SCALE GENOMIC DNA]</scope>
    <source>
        <strain evidence="9 10">ATCC 49504</strain>
    </source>
</reference>
<dbReference type="InterPro" id="IPR002915">
    <property type="entry name" value="DeoC/FbaB/LacD_aldolase"/>
</dbReference>
<proteinExistence type="inferred from homology"/>
<evidence type="ECO:0000256" key="5">
    <source>
        <dbReference type="ARBA" id="ARBA00023270"/>
    </source>
</evidence>
<dbReference type="GO" id="GO:0016052">
    <property type="term" value="P:carbohydrate catabolic process"/>
    <property type="evidence" value="ECO:0007669"/>
    <property type="project" value="TreeGrafter"/>
</dbReference>
<protein>
    <recommendedName>
        <fullName evidence="3">deoxyribose-phosphate aldolase</fullName>
        <ecNumber evidence="3">4.1.2.4</ecNumber>
    </recommendedName>
    <alternativeName>
        <fullName evidence="7">2-deoxy-D-ribose 5-phosphate aldolase</fullName>
    </alternativeName>
    <alternativeName>
        <fullName evidence="6">Phosphodeoxyriboaldolase</fullName>
    </alternativeName>
</protein>
<evidence type="ECO:0000256" key="7">
    <source>
        <dbReference type="ARBA" id="ARBA00032755"/>
    </source>
</evidence>
<organism evidence="9 10">
    <name type="scientific">Legionella geestiana</name>
    <dbReference type="NCBI Taxonomy" id="45065"/>
    <lineage>
        <taxon>Bacteria</taxon>
        <taxon>Pseudomonadati</taxon>
        <taxon>Pseudomonadota</taxon>
        <taxon>Gammaproteobacteria</taxon>
        <taxon>Legionellales</taxon>
        <taxon>Legionellaceae</taxon>
        <taxon>Legionella</taxon>
    </lineage>
</organism>
<accession>A0A0W0TZF9</accession>
<keyword evidence="5" id="KW-0704">Schiff base</keyword>
<dbReference type="EC" id="4.1.2.4" evidence="3"/>
<dbReference type="OrthoDB" id="6579831at2"/>
<evidence type="ECO:0000313" key="10">
    <source>
        <dbReference type="Proteomes" id="UP000054785"/>
    </source>
</evidence>
<dbReference type="InterPro" id="IPR013785">
    <property type="entry name" value="Aldolase_TIM"/>
</dbReference>
<sequence length="254" mass="27509">MNLLDSAREAMTQLALQNHMILAEKDLIPLLDLTLLEKDAHEEALHRLCMRANENRVAALCVLPEHVEVVRPLTQVACATVLNFPEGKGRDKVVLALLDSLLTKGTVDEIDYVFQWRAWLSGDTQKPLSQLREVSSRCRDAGVLLKVILETGAFSDLEMLHALACKVLDAQCDFLKTSTGKLAAGASFEAVFTLLDALAVTEAPSGIKVSGGVREPADALRFAELAAWKAGKKPDSSWFRIGASSLLDAICAGA</sequence>
<dbReference type="PIRSF" id="PIRSF001357">
    <property type="entry name" value="DeoC"/>
    <property type="match status" value="1"/>
</dbReference>
<dbReference type="EMBL" id="LNYC01000032">
    <property type="protein sequence ID" value="KTD00699.1"/>
    <property type="molecule type" value="Genomic_DNA"/>
</dbReference>
<dbReference type="SUPFAM" id="SSF51569">
    <property type="entry name" value="Aldolase"/>
    <property type="match status" value="1"/>
</dbReference>
<dbReference type="Pfam" id="PF01791">
    <property type="entry name" value="DeoC"/>
    <property type="match status" value="1"/>
</dbReference>
<evidence type="ECO:0000256" key="6">
    <source>
        <dbReference type="ARBA" id="ARBA00031814"/>
    </source>
</evidence>
<evidence type="ECO:0000256" key="3">
    <source>
        <dbReference type="ARBA" id="ARBA00012515"/>
    </source>
</evidence>
<dbReference type="PATRIC" id="fig|45065.4.peg.1035"/>
<keyword evidence="4" id="KW-0456">Lyase</keyword>
<evidence type="ECO:0000256" key="8">
    <source>
        <dbReference type="ARBA" id="ARBA00048791"/>
    </source>
</evidence>
<dbReference type="PANTHER" id="PTHR10889">
    <property type="entry name" value="DEOXYRIBOSE-PHOSPHATE ALDOLASE"/>
    <property type="match status" value="1"/>
</dbReference>